<name>A0A437M8W3_9SPHN</name>
<keyword evidence="1" id="KW-1133">Transmembrane helix</keyword>
<feature type="transmembrane region" description="Helical" evidence="1">
    <location>
        <begin position="203"/>
        <end position="221"/>
    </location>
</feature>
<keyword evidence="1" id="KW-0472">Membrane</keyword>
<evidence type="ECO:0000256" key="1">
    <source>
        <dbReference type="SAM" id="Phobius"/>
    </source>
</evidence>
<dbReference type="RefSeq" id="WP_127743225.1">
    <property type="nucleotide sequence ID" value="NZ_SACN01000001.1"/>
</dbReference>
<evidence type="ECO:0000313" key="3">
    <source>
        <dbReference type="Proteomes" id="UP000282971"/>
    </source>
</evidence>
<dbReference type="OrthoDB" id="8820484at2"/>
<dbReference type="EMBL" id="SACN01000001">
    <property type="protein sequence ID" value="RVT94053.1"/>
    <property type="molecule type" value="Genomic_DNA"/>
</dbReference>
<evidence type="ECO:0008006" key="4">
    <source>
        <dbReference type="Google" id="ProtNLM"/>
    </source>
</evidence>
<feature type="transmembrane region" description="Helical" evidence="1">
    <location>
        <begin position="101"/>
        <end position="117"/>
    </location>
</feature>
<protein>
    <recommendedName>
        <fullName evidence="4">MFS transporter permease</fullName>
    </recommendedName>
</protein>
<dbReference type="AlphaFoldDB" id="A0A437M8W3"/>
<organism evidence="2 3">
    <name type="scientific">Sphingomonas crocodyli</name>
    <dbReference type="NCBI Taxonomy" id="1979270"/>
    <lineage>
        <taxon>Bacteria</taxon>
        <taxon>Pseudomonadati</taxon>
        <taxon>Pseudomonadota</taxon>
        <taxon>Alphaproteobacteria</taxon>
        <taxon>Sphingomonadales</taxon>
        <taxon>Sphingomonadaceae</taxon>
        <taxon>Sphingomonas</taxon>
    </lineage>
</organism>
<feature type="transmembrane region" description="Helical" evidence="1">
    <location>
        <begin position="163"/>
        <end position="182"/>
    </location>
</feature>
<gene>
    <name evidence="2" type="ORF">EOD43_09410</name>
</gene>
<accession>A0A437M8W3</accession>
<feature type="transmembrane region" description="Helical" evidence="1">
    <location>
        <begin position="137"/>
        <end position="157"/>
    </location>
</feature>
<keyword evidence="1" id="KW-0812">Transmembrane</keyword>
<sequence>MDFMRILQSLEEFLYEVMTWLIFYPRTMWRSIRHPIQMLRYSDRELNDPLEDRFADTLSPPLFLMLTILLSHAVELASHTALPPTHSPIGKEIMASDQNLLILRSILFAIYPLMFALRRLQRQRAALNRETLRKPFFAQCFVAAPAAFAIGVGTIMARAHAHWIAIAGALLAIGAVVWYLWVETIWLHSHARIGWFAAFRSALGTWLLASLINSAVSFAILGT</sequence>
<evidence type="ECO:0000313" key="2">
    <source>
        <dbReference type="EMBL" id="RVT94053.1"/>
    </source>
</evidence>
<keyword evidence="3" id="KW-1185">Reference proteome</keyword>
<dbReference type="Proteomes" id="UP000282971">
    <property type="component" value="Unassembled WGS sequence"/>
</dbReference>
<reference evidence="2 3" key="1">
    <citation type="submission" date="2019-01" db="EMBL/GenBank/DDBJ databases">
        <authorList>
            <person name="Chen W.-M."/>
        </authorList>
    </citation>
    <scope>NUCLEOTIDE SEQUENCE [LARGE SCALE GENOMIC DNA]</scope>
    <source>
        <strain evidence="2 3">CCP-7</strain>
    </source>
</reference>
<proteinExistence type="predicted"/>
<comment type="caution">
    <text evidence="2">The sequence shown here is derived from an EMBL/GenBank/DDBJ whole genome shotgun (WGS) entry which is preliminary data.</text>
</comment>